<organism evidence="2 3">
    <name type="scientific">Penicillium olsonii</name>
    <dbReference type="NCBI Taxonomy" id="99116"/>
    <lineage>
        <taxon>Eukaryota</taxon>
        <taxon>Fungi</taxon>
        <taxon>Dikarya</taxon>
        <taxon>Ascomycota</taxon>
        <taxon>Pezizomycotina</taxon>
        <taxon>Eurotiomycetes</taxon>
        <taxon>Eurotiomycetidae</taxon>
        <taxon>Eurotiales</taxon>
        <taxon>Aspergillaceae</taxon>
        <taxon>Penicillium</taxon>
    </lineage>
</organism>
<gene>
    <name evidence="2" type="ORF">POLS_LOCUS2184</name>
</gene>
<reference evidence="2" key="1">
    <citation type="submission" date="2021-07" db="EMBL/GenBank/DDBJ databases">
        <authorList>
            <person name="Branca A.L. A."/>
        </authorList>
    </citation>
    <scope>NUCLEOTIDE SEQUENCE</scope>
</reference>
<dbReference type="EMBL" id="CAJVOS010000013">
    <property type="protein sequence ID" value="CAG8013117.1"/>
    <property type="molecule type" value="Genomic_DNA"/>
</dbReference>
<protein>
    <submittedName>
        <fullName evidence="2">Uncharacterized protein</fullName>
    </submittedName>
</protein>
<dbReference type="Proteomes" id="UP001153618">
    <property type="component" value="Unassembled WGS sequence"/>
</dbReference>
<dbReference type="OrthoDB" id="755951at2759"/>
<dbReference type="Pfam" id="PF02358">
    <property type="entry name" value="Trehalose_PPase"/>
    <property type="match status" value="1"/>
</dbReference>
<name>A0A9W4HFA3_PENOL</name>
<dbReference type="SUPFAM" id="SSF53756">
    <property type="entry name" value="UDP-Glycosyltransferase/glycogen phosphorylase"/>
    <property type="match status" value="1"/>
</dbReference>
<comment type="caution">
    <text evidence="2">The sequence shown here is derived from an EMBL/GenBank/DDBJ whole genome shotgun (WGS) entry which is preliminary data.</text>
</comment>
<evidence type="ECO:0000313" key="2">
    <source>
        <dbReference type="EMBL" id="CAG8013117.1"/>
    </source>
</evidence>
<proteinExistence type="predicted"/>
<keyword evidence="3" id="KW-1185">Reference proteome</keyword>
<dbReference type="Pfam" id="PF00982">
    <property type="entry name" value="Glyco_transf_20"/>
    <property type="match status" value="1"/>
</dbReference>
<dbReference type="GO" id="GO:0003825">
    <property type="term" value="F:alpha,alpha-trehalose-phosphate synthase (UDP-forming) activity"/>
    <property type="evidence" value="ECO:0007669"/>
    <property type="project" value="TreeGrafter"/>
</dbReference>
<dbReference type="PANTHER" id="PTHR10788">
    <property type="entry name" value="TREHALOSE-6-PHOSPHATE SYNTHASE"/>
    <property type="match status" value="1"/>
</dbReference>
<dbReference type="CDD" id="cd03788">
    <property type="entry name" value="GT20_TPS"/>
    <property type="match status" value="1"/>
</dbReference>
<dbReference type="InterPro" id="IPR001830">
    <property type="entry name" value="Glyco_trans_20"/>
</dbReference>
<accession>A0A9W4HFA3</accession>
<feature type="compositionally biased region" description="Polar residues" evidence="1">
    <location>
        <begin position="105"/>
        <end position="122"/>
    </location>
</feature>
<dbReference type="GO" id="GO:0005992">
    <property type="term" value="P:trehalose biosynthetic process"/>
    <property type="evidence" value="ECO:0007669"/>
    <property type="project" value="InterPro"/>
</dbReference>
<dbReference type="Gene3D" id="3.40.50.2000">
    <property type="entry name" value="Glycogen Phosphorylase B"/>
    <property type="match status" value="2"/>
</dbReference>
<dbReference type="AlphaFoldDB" id="A0A9W4HFA3"/>
<evidence type="ECO:0000313" key="3">
    <source>
        <dbReference type="Proteomes" id="UP001153618"/>
    </source>
</evidence>
<feature type="region of interest" description="Disordered" evidence="1">
    <location>
        <begin position="105"/>
        <end position="136"/>
    </location>
</feature>
<dbReference type="GO" id="GO:0005946">
    <property type="term" value="C:alpha,alpha-trehalose-phosphate synthase complex (UDP-forming)"/>
    <property type="evidence" value="ECO:0007669"/>
    <property type="project" value="TreeGrafter"/>
</dbReference>
<dbReference type="PANTHER" id="PTHR10788:SF15">
    <property type="entry name" value="TREHALOSE SYNTHASE COMPLEX REGULATORY SUBUNIT TPS3-RELATED"/>
    <property type="match status" value="1"/>
</dbReference>
<dbReference type="GO" id="GO:0004805">
    <property type="term" value="F:trehalose-phosphatase activity"/>
    <property type="evidence" value="ECO:0007669"/>
    <property type="project" value="TreeGrafter"/>
</dbReference>
<sequence>MTVFIASLFLPYTIDFDIHMFKKKSRPLSSYAVDGSGAIHWEDLSADIPPNIMPRELPLTPGATIDNEKVFFEYTSRISDKPAYDRSPSEHRDVIWGCSQKFTQPRSLATETPTSSISNAPSQEGPAKNLSLDGSQDRMRGQLSQKLICSSSWRAKTTERGLGGLTNAIHAAEQKGILEDYLWVGTVGMPTDSLTKYTRGEIAEYLREEKKSLAVFVEDTEFEGHYTHFCHEVLWPALHYQMQESPRHSEFERYSWDQYVKLNEAFADTIVEHWKPGDEIWAHDYHLLILPGILRKRIPEAQIGFFLHTPFPSSEVFRCLSPRDQLLDGILGADLVGFQTEEYRNHFVQSCSRLRRLDTSVNQVTFNGRIVLAESVPMGIDPSLLNKSRNRTEVQGWISSISYRYPNQRLIVARDRLDVSGGIKQRLLAYERFLLRYPEWRNDVVLIQIISSAGAVSELEAQVSRIAMRINTTHSSPAHQTLVLLKQDIHTHQFIALLSIADIYMATGLREGINLTSHEFILCQDKCFGSIGYGSLIISEFVGSASILHKRNGATFQAHELLVNPWDFKQCAEAIHTALEMSPERRFTEWKHLFHLVSKFSAISWHEQLQVALQKSCVQSLRQVSDTSPLPIGVMNLLYHAIDTRLFFVEDADIYGPDPLVKGSSLSARAFKIFKNCFRESGDKIYLISNKTLHQLSEMFPELPPEIGIIVENGSFVRHPNTRYWVTVTYPCEEWLGSIRKMMEDCQERTEGSRVEVFPWSLIFHYDDASDHEAAARQASELAAQINGARGKASFQIIRNETSFTVELSSSEYGRGRAAQSILEGLTKAEFPKLVMVTGKSPDNEALFRWASDLTSASRPRQFRTPGIRAELWVETLATGPHARGAKSTLPDGFSFLRTMNWLLNGRSDEGVGN</sequence>
<dbReference type="GO" id="GO:0005829">
    <property type="term" value="C:cytosol"/>
    <property type="evidence" value="ECO:0007669"/>
    <property type="project" value="TreeGrafter"/>
</dbReference>
<dbReference type="InterPro" id="IPR036412">
    <property type="entry name" value="HAD-like_sf"/>
</dbReference>
<evidence type="ECO:0000256" key="1">
    <source>
        <dbReference type="SAM" id="MobiDB-lite"/>
    </source>
</evidence>
<dbReference type="SUPFAM" id="SSF56784">
    <property type="entry name" value="HAD-like"/>
    <property type="match status" value="1"/>
</dbReference>
<dbReference type="InterPro" id="IPR003337">
    <property type="entry name" value="Trehalose_PPase"/>
</dbReference>